<dbReference type="InterPro" id="IPR008922">
    <property type="entry name" value="Di-copper_centre_dom_sf"/>
</dbReference>
<dbReference type="Proteomes" id="UP000515163">
    <property type="component" value="Unplaced"/>
</dbReference>
<accession>A0A6P8I080</accession>
<dbReference type="InterPro" id="IPR002227">
    <property type="entry name" value="Tyrosinase_Cu-bd"/>
</dbReference>
<feature type="domain" description="Tyrosinase copper-binding" evidence="6">
    <location>
        <begin position="108"/>
        <end position="125"/>
    </location>
</feature>
<dbReference type="PRINTS" id="PR00092">
    <property type="entry name" value="TYROSINASE"/>
</dbReference>
<organism evidence="7 8">
    <name type="scientific">Actinia tenebrosa</name>
    <name type="common">Australian red waratah sea anemone</name>
    <dbReference type="NCBI Taxonomy" id="6105"/>
    <lineage>
        <taxon>Eukaryota</taxon>
        <taxon>Metazoa</taxon>
        <taxon>Cnidaria</taxon>
        <taxon>Anthozoa</taxon>
        <taxon>Hexacorallia</taxon>
        <taxon>Actiniaria</taxon>
        <taxon>Actiniidae</taxon>
        <taxon>Actinia</taxon>
    </lineage>
</organism>
<dbReference type="Gene3D" id="1.10.1280.10">
    <property type="entry name" value="Di-copper center containing domain from catechol oxidase"/>
    <property type="match status" value="1"/>
</dbReference>
<dbReference type="AlphaFoldDB" id="A0A6P8I080"/>
<dbReference type="Pfam" id="PF00264">
    <property type="entry name" value="Tyrosinase"/>
    <property type="match status" value="1"/>
</dbReference>
<name>A0A6P8I080_ACTTE</name>
<feature type="coiled-coil region" evidence="3">
    <location>
        <begin position="428"/>
        <end position="546"/>
    </location>
</feature>
<evidence type="ECO:0000259" key="6">
    <source>
        <dbReference type="PROSITE" id="PS00497"/>
    </source>
</evidence>
<dbReference type="PANTHER" id="PTHR11474">
    <property type="entry name" value="TYROSINASE FAMILY MEMBER"/>
    <property type="match status" value="1"/>
</dbReference>
<protein>
    <submittedName>
        <fullName evidence="8">Uncharacterized protein LOC116297103</fullName>
    </submittedName>
</protein>
<keyword evidence="7" id="KW-1185">Reference proteome</keyword>
<dbReference type="SUPFAM" id="SSF48056">
    <property type="entry name" value="Di-copper centre-containing domain"/>
    <property type="match status" value="1"/>
</dbReference>
<keyword evidence="2" id="KW-0186">Copper</keyword>
<evidence type="ECO:0000256" key="3">
    <source>
        <dbReference type="SAM" id="Coils"/>
    </source>
</evidence>
<dbReference type="GeneID" id="116297103"/>
<dbReference type="InterPro" id="IPR050316">
    <property type="entry name" value="Tyrosinase/Hemocyanin"/>
</dbReference>
<reference evidence="8" key="1">
    <citation type="submission" date="2025-08" db="UniProtKB">
        <authorList>
            <consortium name="RefSeq"/>
        </authorList>
    </citation>
    <scope>IDENTIFICATION</scope>
    <source>
        <tissue evidence="8">Tentacle</tissue>
    </source>
</reference>
<evidence type="ECO:0000313" key="8">
    <source>
        <dbReference type="RefSeq" id="XP_031561123.1"/>
    </source>
</evidence>
<evidence type="ECO:0000256" key="5">
    <source>
        <dbReference type="SAM" id="SignalP"/>
    </source>
</evidence>
<dbReference type="GO" id="GO:0016491">
    <property type="term" value="F:oxidoreductase activity"/>
    <property type="evidence" value="ECO:0007669"/>
    <property type="project" value="InterPro"/>
</dbReference>
<feature type="chain" id="PRO_5027834700" evidence="5">
    <location>
        <begin position="25"/>
        <end position="582"/>
    </location>
</feature>
<keyword evidence="5" id="KW-0732">Signal</keyword>
<dbReference type="InParanoid" id="A0A6P8I080"/>
<dbReference type="PANTHER" id="PTHR11474:SF126">
    <property type="entry name" value="TYROSINASE-LIKE PROTEIN TYR-1-RELATED"/>
    <property type="match status" value="1"/>
</dbReference>
<feature type="signal peptide" evidence="5">
    <location>
        <begin position="1"/>
        <end position="24"/>
    </location>
</feature>
<feature type="compositionally biased region" description="Polar residues" evidence="4">
    <location>
        <begin position="559"/>
        <end position="574"/>
    </location>
</feature>
<dbReference type="OrthoDB" id="6132182at2759"/>
<evidence type="ECO:0000256" key="1">
    <source>
        <dbReference type="ARBA" id="ARBA00022723"/>
    </source>
</evidence>
<sequence length="582" mass="65112">MSRSFISFLVLFSILCVAVGTTYGGYGGQMNCKPGTKVYDRCRQLCYCSSSGSLTNCTRLRKEFTSMSAEERRLYIRTLKKASTHPRFKSLYDKLITMHMKYFASEIHQKIHFLTWHRWYLLQFENLLRSVNCKVTLPYWDWSIVSGDPWGTDPDDLWCAGSTGFGGNGASSDQCVDTGPFAKGVWQLVPEANPNCQRREFNGYPPDSVAVAELLDIEPDNFTDFESSLRISFHDTVHCLIGGTMCSYDSSSAPEFFLHHCFIDKIWADWQNKSEYHKEVYFHDLEAPLPGTGGVMPKDVLDLNNLPGDVRVDYLDVNDTETANFVKEIRNFSPLKLQNIPRPDFKAISTRALKLFHVNIKEAARARKKQKKFRPKIVRQRKLGVKSRRDRKLGFNHRIVIAMKSKVSAAARARARKLARARALAWKKARARARARAKARRKERARARALARARARAKAKARAKARAEARARALAKAKARAKARAQARAKAIAKAKAKAKARALARIKALKAARAKAVAKAKAQALQRAKAKAKAMAIARAKAEAAAKAKQAAKPYQQGGANVSPTKQPNQQGGANVKPAYS</sequence>
<keyword evidence="1" id="KW-0479">Metal-binding</keyword>
<dbReference type="KEGG" id="aten:116297103"/>
<gene>
    <name evidence="8" type="primary">LOC116297103</name>
</gene>
<keyword evidence="3" id="KW-0175">Coiled coil</keyword>
<evidence type="ECO:0000256" key="2">
    <source>
        <dbReference type="ARBA" id="ARBA00023008"/>
    </source>
</evidence>
<proteinExistence type="predicted"/>
<evidence type="ECO:0000313" key="7">
    <source>
        <dbReference type="Proteomes" id="UP000515163"/>
    </source>
</evidence>
<dbReference type="GO" id="GO:0046872">
    <property type="term" value="F:metal ion binding"/>
    <property type="evidence" value="ECO:0007669"/>
    <property type="project" value="UniProtKB-KW"/>
</dbReference>
<dbReference type="PROSITE" id="PS00497">
    <property type="entry name" value="TYROSINASE_1"/>
    <property type="match status" value="1"/>
</dbReference>
<feature type="region of interest" description="Disordered" evidence="4">
    <location>
        <begin position="547"/>
        <end position="582"/>
    </location>
</feature>
<dbReference type="RefSeq" id="XP_031561123.1">
    <property type="nucleotide sequence ID" value="XM_031705263.1"/>
</dbReference>
<evidence type="ECO:0000256" key="4">
    <source>
        <dbReference type="SAM" id="MobiDB-lite"/>
    </source>
</evidence>